<accession>A0A9X3HTJ2</accession>
<evidence type="ECO:0000313" key="1">
    <source>
        <dbReference type="EMBL" id="MCW8335875.1"/>
    </source>
</evidence>
<dbReference type="RefSeq" id="WP_252031265.1">
    <property type="nucleotide sequence ID" value="NZ_JAKRRX010000150.1"/>
</dbReference>
<dbReference type="AlphaFoldDB" id="A0A9X3HTJ2"/>
<name>A0A9X3HTJ2_9VIBR</name>
<dbReference type="PROSITE" id="PS51257">
    <property type="entry name" value="PROKAR_LIPOPROTEIN"/>
    <property type="match status" value="1"/>
</dbReference>
<evidence type="ECO:0008006" key="3">
    <source>
        <dbReference type="Google" id="ProtNLM"/>
    </source>
</evidence>
<reference evidence="1" key="1">
    <citation type="submission" date="2022-02" db="EMBL/GenBank/DDBJ databases">
        <title>Vibrio sp. nov., a new bacterium isolated from Bohai sea, China.</title>
        <authorList>
            <person name="Yuan Y."/>
        </authorList>
    </citation>
    <scope>NUCLEOTIDE SEQUENCE</scope>
    <source>
        <strain evidence="1">DBSS07</strain>
    </source>
</reference>
<dbReference type="EMBL" id="JAKRRX010000150">
    <property type="protein sequence ID" value="MCW8335875.1"/>
    <property type="molecule type" value="Genomic_DNA"/>
</dbReference>
<comment type="caution">
    <text evidence="1">The sequence shown here is derived from an EMBL/GenBank/DDBJ whole genome shotgun (WGS) entry which is preliminary data.</text>
</comment>
<dbReference type="Proteomes" id="UP001155586">
    <property type="component" value="Unassembled WGS sequence"/>
</dbReference>
<organism evidence="1 2">
    <name type="scientific">Vibrio paucivorans</name>
    <dbReference type="NCBI Taxonomy" id="2829489"/>
    <lineage>
        <taxon>Bacteria</taxon>
        <taxon>Pseudomonadati</taxon>
        <taxon>Pseudomonadota</taxon>
        <taxon>Gammaproteobacteria</taxon>
        <taxon>Vibrionales</taxon>
        <taxon>Vibrionaceae</taxon>
        <taxon>Vibrio</taxon>
    </lineage>
</organism>
<protein>
    <recommendedName>
        <fullName evidence="3">Lipoprotein</fullName>
    </recommendedName>
</protein>
<evidence type="ECO:0000313" key="2">
    <source>
        <dbReference type="Proteomes" id="UP001155586"/>
    </source>
</evidence>
<proteinExistence type="predicted"/>
<keyword evidence="2" id="KW-1185">Reference proteome</keyword>
<sequence length="121" mass="13333">MRFLTFIFLTVLLSACTTTPNKLRDSDPVFESSQRIEASTFANCVVEKWENLDYLLYSPVVNIHESSSGYEITQYLDGVLTHLADIERADAGSKVTIYTESLSLGDDPAVISVVSCGDTKS</sequence>
<gene>
    <name evidence="1" type="ORF">MD483_18850</name>
</gene>